<accession>A0A8S5U6D0</accession>
<evidence type="ECO:0000313" key="1">
    <source>
        <dbReference type="EMBL" id="DAF90041.1"/>
    </source>
</evidence>
<reference evidence="1" key="1">
    <citation type="journal article" date="2021" name="Proc. Natl. Acad. Sci. U.S.A.">
        <title>A Catalog of Tens of Thousands of Viruses from Human Metagenomes Reveals Hidden Associations with Chronic Diseases.</title>
        <authorList>
            <person name="Tisza M.J."/>
            <person name="Buck C.B."/>
        </authorList>
    </citation>
    <scope>NUCLEOTIDE SEQUENCE</scope>
    <source>
        <strain evidence="1">CtBCv9</strain>
    </source>
</reference>
<dbReference type="EMBL" id="BK016019">
    <property type="protein sequence ID" value="DAF90041.1"/>
    <property type="molecule type" value="Genomic_DNA"/>
</dbReference>
<sequence>MYHAINTEWRIYLLTFTAHRSIMNVSTRNTELLDYRILRYSE</sequence>
<protein>
    <submittedName>
        <fullName evidence="1">Uncharacterized protein</fullName>
    </submittedName>
</protein>
<name>A0A8S5U6D0_9CAUD</name>
<proteinExistence type="predicted"/>
<organism evidence="1">
    <name type="scientific">Myoviridae sp. ctBCv9</name>
    <dbReference type="NCBI Taxonomy" id="2825045"/>
    <lineage>
        <taxon>Viruses</taxon>
        <taxon>Duplodnaviria</taxon>
        <taxon>Heunggongvirae</taxon>
        <taxon>Uroviricota</taxon>
        <taxon>Caudoviricetes</taxon>
    </lineage>
</organism>